<dbReference type="InterPro" id="IPR032823">
    <property type="entry name" value="BCA_ABC_TP_C"/>
</dbReference>
<dbReference type="GO" id="GO:0042941">
    <property type="term" value="P:D-alanine transmembrane transport"/>
    <property type="evidence" value="ECO:0007669"/>
    <property type="project" value="TreeGrafter"/>
</dbReference>
<keyword evidence="2" id="KW-0547">Nucleotide-binding</keyword>
<dbReference type="RefSeq" id="WP_011994620.1">
    <property type="nucleotide sequence ID" value="NC_009718.1"/>
</dbReference>
<dbReference type="GO" id="GO:0015192">
    <property type="term" value="F:L-phenylalanine transmembrane transporter activity"/>
    <property type="evidence" value="ECO:0007669"/>
    <property type="project" value="TreeGrafter"/>
</dbReference>
<dbReference type="GO" id="GO:0015808">
    <property type="term" value="P:L-alanine transport"/>
    <property type="evidence" value="ECO:0007669"/>
    <property type="project" value="TreeGrafter"/>
</dbReference>
<name>A7HN32_FERNB</name>
<dbReference type="GO" id="GO:0015188">
    <property type="term" value="F:L-isoleucine transmembrane transporter activity"/>
    <property type="evidence" value="ECO:0007669"/>
    <property type="project" value="TreeGrafter"/>
</dbReference>
<dbReference type="InterPro" id="IPR051120">
    <property type="entry name" value="ABC_AA/LPS_Transport"/>
</dbReference>
<dbReference type="Gene3D" id="3.40.50.300">
    <property type="entry name" value="P-loop containing nucleotide triphosphate hydrolases"/>
    <property type="match status" value="1"/>
</dbReference>
<dbReference type="PROSITE" id="PS50893">
    <property type="entry name" value="ABC_TRANSPORTER_2"/>
    <property type="match status" value="1"/>
</dbReference>
<keyword evidence="1" id="KW-0813">Transport</keyword>
<reference evidence="5 6" key="1">
    <citation type="submission" date="2007-07" db="EMBL/GenBank/DDBJ databases">
        <title>Complete sequence of Fervidobacterium nodosum Rt17-B1.</title>
        <authorList>
            <consortium name="US DOE Joint Genome Institute"/>
            <person name="Copeland A."/>
            <person name="Lucas S."/>
            <person name="Lapidus A."/>
            <person name="Barry K."/>
            <person name="Glavina del Rio T."/>
            <person name="Dalin E."/>
            <person name="Tice H."/>
            <person name="Pitluck S."/>
            <person name="Saunders E."/>
            <person name="Brettin T."/>
            <person name="Bruce D."/>
            <person name="Detter J.C."/>
            <person name="Han C."/>
            <person name="Schmutz J."/>
            <person name="Larimer F."/>
            <person name="Land M."/>
            <person name="Hauser L."/>
            <person name="Kyrpides N."/>
            <person name="Mikhailova N."/>
            <person name="Nelson K."/>
            <person name="Gogarten J.P."/>
            <person name="Noll K."/>
            <person name="Richardson P."/>
        </authorList>
    </citation>
    <scope>NUCLEOTIDE SEQUENCE [LARGE SCALE GENOMIC DNA]</scope>
    <source>
        <strain evidence="6">ATCC 35602 / DSM 5306 / Rt17-B1</strain>
    </source>
</reference>
<organism evidence="5 6">
    <name type="scientific">Fervidobacterium nodosum (strain ATCC 35602 / DSM 5306 / Rt17-B1)</name>
    <dbReference type="NCBI Taxonomy" id="381764"/>
    <lineage>
        <taxon>Bacteria</taxon>
        <taxon>Thermotogati</taxon>
        <taxon>Thermotogota</taxon>
        <taxon>Thermotogae</taxon>
        <taxon>Thermotogales</taxon>
        <taxon>Fervidobacteriaceae</taxon>
        <taxon>Fervidobacterium</taxon>
    </lineage>
</organism>
<dbReference type="AlphaFoldDB" id="A7HN32"/>
<dbReference type="GO" id="GO:1903805">
    <property type="term" value="P:L-valine import across plasma membrane"/>
    <property type="evidence" value="ECO:0007669"/>
    <property type="project" value="TreeGrafter"/>
</dbReference>
<dbReference type="OrthoDB" id="48612at2"/>
<dbReference type="SUPFAM" id="SSF52540">
    <property type="entry name" value="P-loop containing nucleoside triphosphate hydrolases"/>
    <property type="match status" value="1"/>
</dbReference>
<accession>A7HN32</accession>
<dbReference type="GO" id="GO:0016887">
    <property type="term" value="F:ATP hydrolysis activity"/>
    <property type="evidence" value="ECO:0007669"/>
    <property type="project" value="InterPro"/>
</dbReference>
<dbReference type="STRING" id="381764.Fnod_1472"/>
<dbReference type="InterPro" id="IPR003439">
    <property type="entry name" value="ABC_transporter-like_ATP-bd"/>
</dbReference>
<gene>
    <name evidence="5" type="ordered locus">Fnod_1472</name>
</gene>
<reference evidence="5 6" key="2">
    <citation type="journal article" date="2009" name="Proc. Natl. Acad. Sci. U.S.A.">
        <title>On the chimeric nature, thermophilic origin, and phylogenetic placement of the Thermotogales.</title>
        <authorList>
            <person name="Zhaxybayeva O."/>
            <person name="Swithers K.S."/>
            <person name="Lapierre P."/>
            <person name="Fournier G.P."/>
            <person name="Bickhart D.M."/>
            <person name="DeBoy R.T."/>
            <person name="Nelson K.E."/>
            <person name="Nesbo C.L."/>
            <person name="Doolittle W.F."/>
            <person name="Gogarten J.P."/>
            <person name="Noll K.M."/>
        </authorList>
    </citation>
    <scope>NUCLEOTIDE SEQUENCE [LARGE SCALE GENOMIC DNA]</scope>
    <source>
        <strain evidence="6">ATCC 35602 / DSM 5306 / Rt17-B1</strain>
    </source>
</reference>
<dbReference type="EMBL" id="CP000771">
    <property type="protein sequence ID" value="ABS61315.1"/>
    <property type="molecule type" value="Genomic_DNA"/>
</dbReference>
<protein>
    <submittedName>
        <fullName evidence="5">ABC transporter related</fullName>
    </submittedName>
</protein>
<dbReference type="GO" id="GO:1903806">
    <property type="term" value="P:L-isoleucine import across plasma membrane"/>
    <property type="evidence" value="ECO:0007669"/>
    <property type="project" value="TreeGrafter"/>
</dbReference>
<dbReference type="KEGG" id="fno:Fnod_1472"/>
<feature type="domain" description="ABC transporter" evidence="4">
    <location>
        <begin position="14"/>
        <end position="281"/>
    </location>
</feature>
<proteinExistence type="predicted"/>
<dbReference type="Pfam" id="PF12399">
    <property type="entry name" value="BCA_ABC_TP_C"/>
    <property type="match status" value="1"/>
</dbReference>
<dbReference type="CDD" id="cd03219">
    <property type="entry name" value="ABC_Mj1267_LivG_branched"/>
    <property type="match status" value="1"/>
</dbReference>
<dbReference type="HOGENOM" id="CLU_000604_1_2_0"/>
<dbReference type="GO" id="GO:0005524">
    <property type="term" value="F:ATP binding"/>
    <property type="evidence" value="ECO:0007669"/>
    <property type="project" value="UniProtKB-KW"/>
</dbReference>
<dbReference type="InterPro" id="IPR003593">
    <property type="entry name" value="AAA+_ATPase"/>
</dbReference>
<dbReference type="FunFam" id="3.40.50.300:FF:000421">
    <property type="entry name" value="Branched-chain amino acid ABC transporter ATP-binding protein"/>
    <property type="match status" value="1"/>
</dbReference>
<evidence type="ECO:0000256" key="2">
    <source>
        <dbReference type="ARBA" id="ARBA00022741"/>
    </source>
</evidence>
<keyword evidence="3" id="KW-0067">ATP-binding</keyword>
<dbReference type="GO" id="GO:0005886">
    <property type="term" value="C:plasma membrane"/>
    <property type="evidence" value="ECO:0007669"/>
    <property type="project" value="TreeGrafter"/>
</dbReference>
<dbReference type="InterPro" id="IPR027417">
    <property type="entry name" value="P-loop_NTPase"/>
</dbReference>
<dbReference type="GO" id="GO:0005304">
    <property type="term" value="F:L-valine transmembrane transporter activity"/>
    <property type="evidence" value="ECO:0007669"/>
    <property type="project" value="TreeGrafter"/>
</dbReference>
<dbReference type="PANTHER" id="PTHR45772:SF7">
    <property type="entry name" value="AMINO ACID ABC TRANSPORTER ATP-BINDING PROTEIN"/>
    <property type="match status" value="1"/>
</dbReference>
<dbReference type="Proteomes" id="UP000002415">
    <property type="component" value="Chromosome"/>
</dbReference>
<dbReference type="PANTHER" id="PTHR45772">
    <property type="entry name" value="CONSERVED COMPONENT OF ABC TRANSPORTER FOR NATURAL AMINO ACIDS-RELATED"/>
    <property type="match status" value="1"/>
</dbReference>
<keyword evidence="6" id="KW-1185">Reference proteome</keyword>
<evidence type="ECO:0000256" key="1">
    <source>
        <dbReference type="ARBA" id="ARBA00022448"/>
    </source>
</evidence>
<evidence type="ECO:0000313" key="5">
    <source>
        <dbReference type="EMBL" id="ABS61315.1"/>
    </source>
</evidence>
<dbReference type="Pfam" id="PF00005">
    <property type="entry name" value="ABC_tran"/>
    <property type="match status" value="1"/>
</dbReference>
<evidence type="ECO:0000313" key="6">
    <source>
        <dbReference type="Proteomes" id="UP000002415"/>
    </source>
</evidence>
<dbReference type="SMART" id="SM00382">
    <property type="entry name" value="AAA"/>
    <property type="match status" value="1"/>
</dbReference>
<evidence type="ECO:0000256" key="3">
    <source>
        <dbReference type="ARBA" id="ARBA00022840"/>
    </source>
</evidence>
<dbReference type="eggNOG" id="COG0411">
    <property type="taxonomic scope" value="Bacteria"/>
</dbReference>
<evidence type="ECO:0000259" key="4">
    <source>
        <dbReference type="PROSITE" id="PS50893"/>
    </source>
</evidence>
<sequence length="288" mass="32653">MTKNEINNPKKVILRMEHVTMQFGGLTAVDDFDNVAYDGEILGIIGPNGAGKTTAFNVITGIYYPTKGRVIFDDIDITPYRPHQITHLGIARTFQNIRLFDTLTVLDNVLVAQHHLLSTRDADKILQKHGKEKKIKGGLWFWRSVFKVGYRKVEQEMRARAMELLRKVGLDHLAYEIASSLPYGQQRKLEIARALATEPKLLLLDEPAAGMNPKESEELLNFIRYIRDEFNLTIILIEHDMKVVMGVCERIIVMDSGKIIAEGTPEEISKNPKVIEAYLGKEWEHAGA</sequence>